<organism evidence="3 4">
    <name type="scientific">Cryomyces antarcticus</name>
    <dbReference type="NCBI Taxonomy" id="329879"/>
    <lineage>
        <taxon>Eukaryota</taxon>
        <taxon>Fungi</taxon>
        <taxon>Dikarya</taxon>
        <taxon>Ascomycota</taxon>
        <taxon>Pezizomycotina</taxon>
        <taxon>Dothideomycetes</taxon>
        <taxon>Dothideomycetes incertae sedis</taxon>
        <taxon>Cryomyces</taxon>
    </lineage>
</organism>
<evidence type="ECO:0000256" key="2">
    <source>
        <dbReference type="SAM" id="SignalP"/>
    </source>
</evidence>
<feature type="compositionally biased region" description="Polar residues" evidence="1">
    <location>
        <begin position="161"/>
        <end position="171"/>
    </location>
</feature>
<evidence type="ECO:0000313" key="3">
    <source>
        <dbReference type="EMBL" id="KAK5200649.1"/>
    </source>
</evidence>
<keyword evidence="2" id="KW-0732">Signal</keyword>
<sequence length="171" mass="18704">MSFNGSGFWRASRVGVLLAIAQLVVRVNTQVLQSELHQTTVYGSFSSLGLKAKIGHRRSRLADEGRLEELTFPELSQDASHAPPSLVLSLRPRQPAEKSQRTCIVGFVAGDGFGQRRHSILPDFKPTPALTMSAIEALYIFDEHKYSTPTVPHPRPHAGSAMSSQALLSDL</sequence>
<dbReference type="EMBL" id="JAVRRA010017268">
    <property type="protein sequence ID" value="KAK5200649.1"/>
    <property type="molecule type" value="Genomic_DNA"/>
</dbReference>
<reference evidence="3 4" key="1">
    <citation type="submission" date="2023-08" db="EMBL/GenBank/DDBJ databases">
        <title>Black Yeasts Isolated from many extreme environments.</title>
        <authorList>
            <person name="Coleine C."/>
            <person name="Stajich J.E."/>
            <person name="Selbmann L."/>
        </authorList>
    </citation>
    <scope>NUCLEOTIDE SEQUENCE [LARGE SCALE GENOMIC DNA]</scope>
    <source>
        <strain evidence="3 4">CCFEE 536</strain>
    </source>
</reference>
<accession>A0ABR0LMG0</accession>
<protein>
    <submittedName>
        <fullName evidence="3">Uncharacterized protein</fullName>
    </submittedName>
</protein>
<feature type="non-terminal residue" evidence="3">
    <location>
        <position position="171"/>
    </location>
</feature>
<gene>
    <name evidence="3" type="ORF">LTR16_005378</name>
</gene>
<name>A0ABR0LMG0_9PEZI</name>
<feature type="chain" id="PRO_5045714407" evidence="2">
    <location>
        <begin position="30"/>
        <end position="171"/>
    </location>
</feature>
<dbReference type="Proteomes" id="UP001357485">
    <property type="component" value="Unassembled WGS sequence"/>
</dbReference>
<feature type="region of interest" description="Disordered" evidence="1">
    <location>
        <begin position="150"/>
        <end position="171"/>
    </location>
</feature>
<feature type="signal peptide" evidence="2">
    <location>
        <begin position="1"/>
        <end position="29"/>
    </location>
</feature>
<proteinExistence type="predicted"/>
<comment type="caution">
    <text evidence="3">The sequence shown here is derived from an EMBL/GenBank/DDBJ whole genome shotgun (WGS) entry which is preliminary data.</text>
</comment>
<evidence type="ECO:0000313" key="4">
    <source>
        <dbReference type="Proteomes" id="UP001357485"/>
    </source>
</evidence>
<keyword evidence="4" id="KW-1185">Reference proteome</keyword>
<evidence type="ECO:0000256" key="1">
    <source>
        <dbReference type="SAM" id="MobiDB-lite"/>
    </source>
</evidence>